<dbReference type="PANTHER" id="PTHR31010:SF2">
    <property type="entry name" value="RAN-SPECIFIC GTPASE-ACTIVATING PROTEIN 30"/>
    <property type="match status" value="1"/>
</dbReference>
<name>A0A2T9YLE1_9FUNG</name>
<sequence>MEGFFSNIAVQTAALVGKAAFGAAGTLALKHVSEYIKKVPKSASKQHDFIALRTMFETKLKAIIPAIDLIDIITARGNSTMKTILPLTNSLRKDITRFISTLERLDKERLENSKKLNRKLSNFSKASISTKFNLKNSFTSNEFDSEKYPSDSEASESELFSKNYKKDFMGIPQNNSFNLNTESESGSSYRNAQENDSFLLEDLTTYSIRNDKEYIERISEELKLLLSKIDQTVPLLNLALATSGIHLSGAIPTGISTSRLLQASSHIYRASLQYETYVDSINSQHINSKNQKILGSSSSSFSHSRKKKNLNSAKPSSNIKTTYPGSKTRQERKYKKSKSFLKKIDVGQPFNLKLFSLFSGSVREKSLSDFTWKEHYPKCQIKLTRNLNIKDTSRRLASNNNISGIKGELEEFSYSLVCTENINDGRYHEEMINNVNNKISSHDFIPGKTIQLPLNSISQLYYSSSGLLLNIEGSNSPVLVLQVKKETFTEPKAFRKKKSKLSIERSMEKLSISSISESGHKERFKPQPFPKTNQPLKSFAPNKNNNIQDNDLDENANDVASNSESESYYSSSESEQSSNEDFNDKSNNFDGYIWFALQNEDTELDTESEEESLSSESESNVTYDLEHKNYQEIKKPELSHVSHSKDNNDSEEEISAEADKKSEQEFTEPEQNYSENNNNKPTVSDKNHEKNDADISADRNGLKMRLVEELSPSKFQQTNFEVEDEDQSNLSLLECLIRLSSLEMSLQQSHLIVSDEKLNLFLSDNVTETGVQSTSQYGYLQPQFGGFSTTYGSSGNYTSSPNSKNTKPRKSIITPLKQRSQGNIGGLPFINTRSPASVAKLRARNNETNPNFFP</sequence>
<protein>
    <recommendedName>
        <fullName evidence="4">Ran-binding-domain-containing protein</fullName>
    </recommendedName>
</protein>
<gene>
    <name evidence="2" type="ORF">BB559_003403</name>
</gene>
<proteinExistence type="predicted"/>
<accession>A0A2T9YLE1</accession>
<comment type="caution">
    <text evidence="2">The sequence shown here is derived from an EMBL/GenBank/DDBJ whole genome shotgun (WGS) entry which is preliminary data.</text>
</comment>
<feature type="compositionally biased region" description="Polar residues" evidence="1">
    <location>
        <begin position="530"/>
        <end position="549"/>
    </location>
</feature>
<dbReference type="Pfam" id="PF05508">
    <property type="entry name" value="Ran-binding"/>
    <property type="match status" value="3"/>
</dbReference>
<dbReference type="GO" id="GO:0005737">
    <property type="term" value="C:cytoplasm"/>
    <property type="evidence" value="ECO:0007669"/>
    <property type="project" value="TreeGrafter"/>
</dbReference>
<evidence type="ECO:0000313" key="3">
    <source>
        <dbReference type="Proteomes" id="UP000245699"/>
    </source>
</evidence>
<reference evidence="2 3" key="1">
    <citation type="journal article" date="2018" name="MBio">
        <title>Comparative Genomics Reveals the Core Gene Toolbox for the Fungus-Insect Symbiosis.</title>
        <authorList>
            <person name="Wang Y."/>
            <person name="Stata M."/>
            <person name="Wang W."/>
            <person name="Stajich J.E."/>
            <person name="White M.M."/>
            <person name="Moncalvo J.M."/>
        </authorList>
    </citation>
    <scope>NUCLEOTIDE SEQUENCE [LARGE SCALE GENOMIC DNA]</scope>
    <source>
        <strain evidence="2 3">AUS-77-4</strain>
    </source>
</reference>
<feature type="region of interest" description="Disordered" evidence="1">
    <location>
        <begin position="602"/>
        <end position="699"/>
    </location>
</feature>
<evidence type="ECO:0000256" key="1">
    <source>
        <dbReference type="SAM" id="MobiDB-lite"/>
    </source>
</evidence>
<dbReference type="GO" id="GO:0030695">
    <property type="term" value="F:GTPase regulator activity"/>
    <property type="evidence" value="ECO:0007669"/>
    <property type="project" value="TreeGrafter"/>
</dbReference>
<feature type="compositionally biased region" description="Basic and acidic residues" evidence="1">
    <location>
        <begin position="683"/>
        <end position="699"/>
    </location>
</feature>
<feature type="compositionally biased region" description="Polar residues" evidence="1">
    <location>
        <begin position="669"/>
        <end position="682"/>
    </location>
</feature>
<dbReference type="PANTHER" id="PTHR31010">
    <property type="entry name" value="RAN-SPECIFIC GTPASE-ACTIVATING PROTEIN 30-RELATED"/>
    <property type="match status" value="1"/>
</dbReference>
<dbReference type="AlphaFoldDB" id="A0A2T9YLE1"/>
<evidence type="ECO:0008006" key="4">
    <source>
        <dbReference type="Google" id="ProtNLM"/>
    </source>
</evidence>
<feature type="compositionally biased region" description="Acidic residues" evidence="1">
    <location>
        <begin position="602"/>
        <end position="613"/>
    </location>
</feature>
<dbReference type="OrthoDB" id="512915at2759"/>
<dbReference type="EMBL" id="MBFT01000332">
    <property type="protein sequence ID" value="PVU93156.1"/>
    <property type="molecule type" value="Genomic_DNA"/>
</dbReference>
<dbReference type="InterPro" id="IPR008812">
    <property type="entry name" value="Ran_GTP-bd-rel"/>
</dbReference>
<feature type="compositionally biased region" description="Low complexity" evidence="1">
    <location>
        <begin position="561"/>
        <end position="580"/>
    </location>
</feature>
<feature type="region of interest" description="Disordered" evidence="1">
    <location>
        <begin position="512"/>
        <end position="585"/>
    </location>
</feature>
<organism evidence="2 3">
    <name type="scientific">Furculomyces boomerangus</name>
    <dbReference type="NCBI Taxonomy" id="61424"/>
    <lineage>
        <taxon>Eukaryota</taxon>
        <taxon>Fungi</taxon>
        <taxon>Fungi incertae sedis</taxon>
        <taxon>Zoopagomycota</taxon>
        <taxon>Kickxellomycotina</taxon>
        <taxon>Harpellomycetes</taxon>
        <taxon>Harpellales</taxon>
        <taxon>Harpellaceae</taxon>
        <taxon>Furculomyces</taxon>
    </lineage>
</organism>
<evidence type="ECO:0000313" key="2">
    <source>
        <dbReference type="EMBL" id="PVU93156.1"/>
    </source>
</evidence>
<feature type="compositionally biased region" description="Basic and acidic residues" evidence="1">
    <location>
        <begin position="624"/>
        <end position="648"/>
    </location>
</feature>
<feature type="region of interest" description="Disordered" evidence="1">
    <location>
        <begin position="294"/>
        <end position="334"/>
    </location>
</feature>
<feature type="compositionally biased region" description="Polar residues" evidence="1">
    <location>
        <begin position="310"/>
        <end position="327"/>
    </location>
</feature>
<feature type="region of interest" description="Disordered" evidence="1">
    <location>
        <begin position="795"/>
        <end position="827"/>
    </location>
</feature>
<dbReference type="Proteomes" id="UP000245699">
    <property type="component" value="Unassembled WGS sequence"/>
</dbReference>
<keyword evidence="3" id="KW-1185">Reference proteome</keyword>
<dbReference type="GO" id="GO:0005634">
    <property type="term" value="C:nucleus"/>
    <property type="evidence" value="ECO:0007669"/>
    <property type="project" value="TreeGrafter"/>
</dbReference>